<dbReference type="InterPro" id="IPR018060">
    <property type="entry name" value="HTH_AraC"/>
</dbReference>
<comment type="caution">
    <text evidence="5">The sequence shown here is derived from an EMBL/GenBank/DDBJ whole genome shotgun (WGS) entry which is preliminary data.</text>
</comment>
<dbReference type="SUPFAM" id="SSF46689">
    <property type="entry name" value="Homeodomain-like"/>
    <property type="match status" value="2"/>
</dbReference>
<organism evidence="5 6">
    <name type="scientific">Streptococcus parauberis KRS-02083</name>
    <dbReference type="NCBI Taxonomy" id="1207545"/>
    <lineage>
        <taxon>Bacteria</taxon>
        <taxon>Bacillati</taxon>
        <taxon>Bacillota</taxon>
        <taxon>Bacilli</taxon>
        <taxon>Lactobacillales</taxon>
        <taxon>Streptococcaceae</taxon>
        <taxon>Streptococcus</taxon>
    </lineage>
</organism>
<reference evidence="5 6" key="1">
    <citation type="journal article" date="2013" name="PLoS ONE">
        <title>Comparative Genomic Characterization of Three Streptococcus parauberis Strains in Fish Pathogen, as Assessed by Wide-Genome Analyses.</title>
        <authorList>
            <person name="Nho S.W."/>
            <person name="Hikima J."/>
            <person name="Park S.B."/>
            <person name="Jang H.B."/>
            <person name="Cha I.S."/>
            <person name="Yasuike M."/>
            <person name="Nakamura Y."/>
            <person name="Fujiwara A."/>
            <person name="Sano M."/>
            <person name="Kanai K."/>
            <person name="Kondo H."/>
            <person name="Hirono I."/>
            <person name="Takeyama H."/>
            <person name="Aoki T."/>
            <person name="Jung T.S."/>
        </authorList>
    </citation>
    <scope>NUCLEOTIDE SEQUENCE [LARGE SCALE GENOMIC DNA]</scope>
    <source>
        <strain evidence="5 6">KRS-02083</strain>
    </source>
</reference>
<evidence type="ECO:0000256" key="1">
    <source>
        <dbReference type="ARBA" id="ARBA00023015"/>
    </source>
</evidence>
<keyword evidence="2 5" id="KW-0238">DNA-binding</keyword>
<accession>A0ABP2SWL0</accession>
<dbReference type="Proteomes" id="UP000011769">
    <property type="component" value="Unassembled WGS sequence"/>
</dbReference>
<evidence type="ECO:0000313" key="5">
    <source>
        <dbReference type="EMBL" id="EMG24860.1"/>
    </source>
</evidence>
<dbReference type="InterPro" id="IPR020449">
    <property type="entry name" value="Tscrpt_reg_AraC-type_HTH"/>
</dbReference>
<proteinExistence type="predicted"/>
<dbReference type="PROSITE" id="PS00041">
    <property type="entry name" value="HTH_ARAC_FAMILY_1"/>
    <property type="match status" value="1"/>
</dbReference>
<evidence type="ECO:0000313" key="6">
    <source>
        <dbReference type="Proteomes" id="UP000011769"/>
    </source>
</evidence>
<evidence type="ECO:0000256" key="2">
    <source>
        <dbReference type="ARBA" id="ARBA00023125"/>
    </source>
</evidence>
<dbReference type="SMART" id="SM00342">
    <property type="entry name" value="HTH_ARAC"/>
    <property type="match status" value="1"/>
</dbReference>
<dbReference type="Pfam" id="PF12833">
    <property type="entry name" value="HTH_18"/>
    <property type="match status" value="1"/>
</dbReference>
<keyword evidence="3" id="KW-0804">Transcription</keyword>
<dbReference type="PANTHER" id="PTHR43280:SF30">
    <property type="entry name" value="MMSAB OPERON REGULATORY PROTEIN"/>
    <property type="match status" value="1"/>
</dbReference>
<protein>
    <submittedName>
        <fullName evidence="5">AraC-type DNA-binding domain-containing protein</fullName>
    </submittedName>
</protein>
<dbReference type="Gene3D" id="1.10.10.60">
    <property type="entry name" value="Homeodomain-like"/>
    <property type="match status" value="2"/>
</dbReference>
<evidence type="ECO:0000256" key="3">
    <source>
        <dbReference type="ARBA" id="ARBA00023163"/>
    </source>
</evidence>
<sequence>MVKESLLKYDLPIKIQEIADKLSLNRSYLYKIFKDYTGYSIKDYILHVKLEKSKELLQDSRLSISEVANSIGYSDPLQFSKIFKKFYNKSPRAYRKDYN</sequence>
<keyword evidence="6" id="KW-1185">Reference proteome</keyword>
<gene>
    <name evidence="5" type="ORF">SPJ1_1731</name>
</gene>
<evidence type="ECO:0000259" key="4">
    <source>
        <dbReference type="PROSITE" id="PS01124"/>
    </source>
</evidence>
<dbReference type="PANTHER" id="PTHR43280">
    <property type="entry name" value="ARAC-FAMILY TRANSCRIPTIONAL REGULATOR"/>
    <property type="match status" value="1"/>
</dbReference>
<keyword evidence="1" id="KW-0805">Transcription regulation</keyword>
<dbReference type="InterPro" id="IPR009057">
    <property type="entry name" value="Homeodomain-like_sf"/>
</dbReference>
<dbReference type="PRINTS" id="PR00032">
    <property type="entry name" value="HTHARAC"/>
</dbReference>
<dbReference type="PROSITE" id="PS01124">
    <property type="entry name" value="HTH_ARAC_FAMILY_2"/>
    <property type="match status" value="1"/>
</dbReference>
<feature type="domain" description="HTH araC/xylS-type" evidence="4">
    <location>
        <begin position="1"/>
        <end position="97"/>
    </location>
</feature>
<dbReference type="GO" id="GO:0003677">
    <property type="term" value="F:DNA binding"/>
    <property type="evidence" value="ECO:0007669"/>
    <property type="project" value="UniProtKB-KW"/>
</dbReference>
<name>A0ABP2SWL0_9STRE</name>
<dbReference type="EMBL" id="ALYM01000006">
    <property type="protein sequence ID" value="EMG24860.1"/>
    <property type="molecule type" value="Genomic_DNA"/>
</dbReference>
<dbReference type="InterPro" id="IPR018062">
    <property type="entry name" value="HTH_AraC-typ_CS"/>
</dbReference>